<evidence type="ECO:0000313" key="1">
    <source>
        <dbReference type="EMBL" id="TFW37013.1"/>
    </source>
</evidence>
<name>A0A4Y9T5Q9_PSEFL</name>
<comment type="caution">
    <text evidence="1">The sequence shown here is derived from an EMBL/GenBank/DDBJ whole genome shotgun (WGS) entry which is preliminary data.</text>
</comment>
<accession>A0A4Y9T5Q9</accession>
<proteinExistence type="predicted"/>
<dbReference type="AlphaFoldDB" id="A0A4Y9T5Q9"/>
<evidence type="ECO:0000313" key="2">
    <source>
        <dbReference type="Proteomes" id="UP000297322"/>
    </source>
</evidence>
<dbReference type="EMBL" id="SPVI01000151">
    <property type="protein sequence ID" value="TFW37013.1"/>
    <property type="molecule type" value="Genomic_DNA"/>
</dbReference>
<protein>
    <submittedName>
        <fullName evidence="1">Uncharacterized protein</fullName>
    </submittedName>
</protein>
<dbReference type="Proteomes" id="UP000297322">
    <property type="component" value="Unassembled WGS sequence"/>
</dbReference>
<gene>
    <name evidence="1" type="ORF">E4T65_29490</name>
</gene>
<reference evidence="1 2" key="1">
    <citation type="submission" date="2019-03" db="EMBL/GenBank/DDBJ databases">
        <title>Biocontrol and xenobiotic degradation properties of endophytic Pseudomonas fluorescens strain BRZ63.</title>
        <authorList>
            <person name="Chlebek D.A."/>
            <person name="Pinski A."/>
            <person name="Zur J.P."/>
            <person name="Michalska J."/>
            <person name="Hupert-Kocurek K.T."/>
        </authorList>
    </citation>
    <scope>NUCLEOTIDE SEQUENCE [LARGE SCALE GENOMIC DNA]</scope>
    <source>
        <strain evidence="1 2">BRZ63</strain>
    </source>
</reference>
<organism evidence="1 2">
    <name type="scientific">Pseudomonas fluorescens</name>
    <dbReference type="NCBI Taxonomy" id="294"/>
    <lineage>
        <taxon>Bacteria</taxon>
        <taxon>Pseudomonadati</taxon>
        <taxon>Pseudomonadota</taxon>
        <taxon>Gammaproteobacteria</taxon>
        <taxon>Pseudomonadales</taxon>
        <taxon>Pseudomonadaceae</taxon>
        <taxon>Pseudomonas</taxon>
    </lineage>
</organism>
<feature type="non-terminal residue" evidence="1">
    <location>
        <position position="34"/>
    </location>
</feature>
<sequence length="34" mass="3784">MQVAGYRYSTQGFYNLSDSAYSRMSGYTVKPPTG</sequence>